<accession>A0A1G8LNM5</accession>
<evidence type="ECO:0000256" key="1">
    <source>
        <dbReference type="SAM" id="MobiDB-lite"/>
    </source>
</evidence>
<evidence type="ECO:0000313" key="3">
    <source>
        <dbReference type="Proteomes" id="UP000183255"/>
    </source>
</evidence>
<dbReference type="RefSeq" id="WP_031575310.1">
    <property type="nucleotide sequence ID" value="NZ_FNDZ01000003.1"/>
</dbReference>
<reference evidence="2 3" key="1">
    <citation type="submission" date="2016-10" db="EMBL/GenBank/DDBJ databases">
        <authorList>
            <person name="de Groot N.N."/>
        </authorList>
    </citation>
    <scope>NUCLEOTIDE SEQUENCE [LARGE SCALE GENOMIC DNA]</scope>
    <source>
        <strain evidence="2 3">CGMCC 1.5058</strain>
    </source>
</reference>
<protein>
    <submittedName>
        <fullName evidence="2">Uncharacterized protein</fullName>
    </submittedName>
</protein>
<dbReference type="AlphaFoldDB" id="A0A1G8LNM5"/>
<gene>
    <name evidence="2" type="ORF">SAMN05421804_103124</name>
</gene>
<name>A0A1G8LNM5_9CLOT</name>
<organism evidence="2 3">
    <name type="scientific">Proteiniclasticum ruminis</name>
    <dbReference type="NCBI Taxonomy" id="398199"/>
    <lineage>
        <taxon>Bacteria</taxon>
        <taxon>Bacillati</taxon>
        <taxon>Bacillota</taxon>
        <taxon>Clostridia</taxon>
        <taxon>Eubacteriales</taxon>
        <taxon>Clostridiaceae</taxon>
        <taxon>Proteiniclasticum</taxon>
    </lineage>
</organism>
<feature type="compositionally biased region" description="Basic and acidic residues" evidence="1">
    <location>
        <begin position="29"/>
        <end position="47"/>
    </location>
</feature>
<sequence length="60" mass="6602">MMTDDLDQKLNHPKNNDLEDAPESGTVVQKDDPSKPSHADKDDKPDSIGEAPESGTLRDR</sequence>
<evidence type="ECO:0000313" key="2">
    <source>
        <dbReference type="EMBL" id="SDI56800.1"/>
    </source>
</evidence>
<dbReference type="Proteomes" id="UP000183255">
    <property type="component" value="Unassembled WGS sequence"/>
</dbReference>
<feature type="region of interest" description="Disordered" evidence="1">
    <location>
        <begin position="1"/>
        <end position="60"/>
    </location>
</feature>
<proteinExistence type="predicted"/>
<dbReference type="EMBL" id="FNDZ01000003">
    <property type="protein sequence ID" value="SDI56800.1"/>
    <property type="molecule type" value="Genomic_DNA"/>
</dbReference>
<feature type="compositionally biased region" description="Basic and acidic residues" evidence="1">
    <location>
        <begin position="1"/>
        <end position="17"/>
    </location>
</feature>